<proteinExistence type="predicted"/>
<evidence type="ECO:0000313" key="2">
    <source>
        <dbReference type="Proteomes" id="UP000518752"/>
    </source>
</evidence>
<dbReference type="Proteomes" id="UP000518752">
    <property type="component" value="Unassembled WGS sequence"/>
</dbReference>
<dbReference type="EMBL" id="JAACJN010000024">
    <property type="protein sequence ID" value="KAF5389037.1"/>
    <property type="molecule type" value="Genomic_DNA"/>
</dbReference>
<name>A0A8H5HT42_9AGAR</name>
<sequence length="224" mass="24720">MLKVTSRKEVPNTTPLDPHLTDPYILECSSSDSIFASWVIPRKKSQLVRICHCLSPSPSRNSFAYTQISEIFIVNFDTSNMSIIAPGIYKIKNKSTSNYIAAHSGDQPYSIIRTADPNGHGTFPVFTFKIEPYQIGGASIASTFTNLYVGIAQPADGTPLEWAPSHEPQPVGFVPVNDGSYLIRLPPAGNLPVERYAYEKGKTQEVAVIRNLDEPGLHWILEKA</sequence>
<accession>A0A8H5HT42</accession>
<organism evidence="1 2">
    <name type="scientific">Collybiopsis confluens</name>
    <dbReference type="NCBI Taxonomy" id="2823264"/>
    <lineage>
        <taxon>Eukaryota</taxon>
        <taxon>Fungi</taxon>
        <taxon>Dikarya</taxon>
        <taxon>Basidiomycota</taxon>
        <taxon>Agaricomycotina</taxon>
        <taxon>Agaricomycetes</taxon>
        <taxon>Agaricomycetidae</taxon>
        <taxon>Agaricales</taxon>
        <taxon>Marasmiineae</taxon>
        <taxon>Omphalotaceae</taxon>
        <taxon>Collybiopsis</taxon>
    </lineage>
</organism>
<evidence type="ECO:0000313" key="1">
    <source>
        <dbReference type="EMBL" id="KAF5389037.1"/>
    </source>
</evidence>
<keyword evidence="2" id="KW-1185">Reference proteome</keyword>
<reference evidence="1 2" key="1">
    <citation type="journal article" date="2020" name="ISME J.">
        <title>Uncovering the hidden diversity of litter-decomposition mechanisms in mushroom-forming fungi.</title>
        <authorList>
            <person name="Floudas D."/>
            <person name="Bentzer J."/>
            <person name="Ahren D."/>
            <person name="Johansson T."/>
            <person name="Persson P."/>
            <person name="Tunlid A."/>
        </authorList>
    </citation>
    <scope>NUCLEOTIDE SEQUENCE [LARGE SCALE GENOMIC DNA]</scope>
    <source>
        <strain evidence="1 2">CBS 406.79</strain>
    </source>
</reference>
<gene>
    <name evidence="1" type="ORF">D9757_004955</name>
</gene>
<dbReference type="AlphaFoldDB" id="A0A8H5HT42"/>
<protein>
    <submittedName>
        <fullName evidence="1">Uncharacterized protein</fullName>
    </submittedName>
</protein>
<comment type="caution">
    <text evidence="1">The sequence shown here is derived from an EMBL/GenBank/DDBJ whole genome shotgun (WGS) entry which is preliminary data.</text>
</comment>